<feature type="transmembrane region" description="Helical" evidence="1">
    <location>
        <begin position="232"/>
        <end position="251"/>
    </location>
</feature>
<feature type="transmembrane region" description="Helical" evidence="1">
    <location>
        <begin position="101"/>
        <end position="120"/>
    </location>
</feature>
<feature type="transmembrane region" description="Helical" evidence="1">
    <location>
        <begin position="156"/>
        <end position="175"/>
    </location>
</feature>
<accession>A0ABP8VSI3</accession>
<keyword evidence="1" id="KW-1133">Transmembrane helix</keyword>
<dbReference type="Proteomes" id="UP001500621">
    <property type="component" value="Unassembled WGS sequence"/>
</dbReference>
<dbReference type="RefSeq" id="WP_345262382.1">
    <property type="nucleotide sequence ID" value="NZ_BAABIM010000001.1"/>
</dbReference>
<feature type="transmembrane region" description="Helical" evidence="1">
    <location>
        <begin position="20"/>
        <end position="42"/>
    </location>
</feature>
<organism evidence="2 3">
    <name type="scientific">Nocardioides nanhaiensis</name>
    <dbReference type="NCBI Taxonomy" id="1476871"/>
    <lineage>
        <taxon>Bacteria</taxon>
        <taxon>Bacillati</taxon>
        <taxon>Actinomycetota</taxon>
        <taxon>Actinomycetes</taxon>
        <taxon>Propionibacteriales</taxon>
        <taxon>Nocardioidaceae</taxon>
        <taxon>Nocardioides</taxon>
    </lineage>
</organism>
<evidence type="ECO:0000313" key="3">
    <source>
        <dbReference type="Proteomes" id="UP001500621"/>
    </source>
</evidence>
<evidence type="ECO:0000313" key="2">
    <source>
        <dbReference type="EMBL" id="GAA4670661.1"/>
    </source>
</evidence>
<reference evidence="3" key="1">
    <citation type="journal article" date="2019" name="Int. J. Syst. Evol. Microbiol.">
        <title>The Global Catalogue of Microorganisms (GCM) 10K type strain sequencing project: providing services to taxonomists for standard genome sequencing and annotation.</title>
        <authorList>
            <consortium name="The Broad Institute Genomics Platform"/>
            <consortium name="The Broad Institute Genome Sequencing Center for Infectious Disease"/>
            <person name="Wu L."/>
            <person name="Ma J."/>
        </authorList>
    </citation>
    <scope>NUCLEOTIDE SEQUENCE [LARGE SCALE GENOMIC DNA]</scope>
    <source>
        <strain evidence="3">JCM 18127</strain>
    </source>
</reference>
<comment type="caution">
    <text evidence="2">The sequence shown here is derived from an EMBL/GenBank/DDBJ whole genome shotgun (WGS) entry which is preliminary data.</text>
</comment>
<keyword evidence="1" id="KW-0812">Transmembrane</keyword>
<proteinExistence type="predicted"/>
<feature type="transmembrane region" description="Helical" evidence="1">
    <location>
        <begin position="126"/>
        <end position="149"/>
    </location>
</feature>
<feature type="transmembrane region" description="Helical" evidence="1">
    <location>
        <begin position="195"/>
        <end position="212"/>
    </location>
</feature>
<dbReference type="EMBL" id="BAABIM010000001">
    <property type="protein sequence ID" value="GAA4670661.1"/>
    <property type="molecule type" value="Genomic_DNA"/>
</dbReference>
<protein>
    <submittedName>
        <fullName evidence="2">Uncharacterized protein</fullName>
    </submittedName>
</protein>
<sequence length="252" mass="25345">MSSPATVLVAAQVPHASAHLVHLGVVVIGVLGLAAILLPHLVHRAATPLPHSHHASRTVSSTAGRDHTGLPDEVAAHLALLRTTTARPAPARAAAATTPRCWLPLAVVGSTVAAGVHAALVPPHSATLPTLAMAFAVCAAGQLGWAAALVLRPTPWLLRLGVAAQLGVCALWALSRATGLPPLLPGPEPVGAWDLLALTTQLAAVAGGVCALRAGHGHRTAHWLDWHPAPHVVLTLGVGALALLTLGGVGAA</sequence>
<keyword evidence="3" id="KW-1185">Reference proteome</keyword>
<evidence type="ECO:0000256" key="1">
    <source>
        <dbReference type="SAM" id="Phobius"/>
    </source>
</evidence>
<keyword evidence="1" id="KW-0472">Membrane</keyword>
<name>A0ABP8VSI3_9ACTN</name>
<gene>
    <name evidence="2" type="ORF">GCM10023226_04070</name>
</gene>